<protein>
    <submittedName>
        <fullName evidence="2">Uncharacterized protein</fullName>
    </submittedName>
</protein>
<feature type="transmembrane region" description="Helical" evidence="1">
    <location>
        <begin position="42"/>
        <end position="62"/>
    </location>
</feature>
<name>A0A0E9WMY4_ANGAN</name>
<accession>A0A0E9WMY4</accession>
<reference evidence="2" key="1">
    <citation type="submission" date="2014-11" db="EMBL/GenBank/DDBJ databases">
        <authorList>
            <person name="Amaro Gonzalez C."/>
        </authorList>
    </citation>
    <scope>NUCLEOTIDE SEQUENCE</scope>
</reference>
<reference evidence="2" key="2">
    <citation type="journal article" date="2015" name="Fish Shellfish Immunol.">
        <title>Early steps in the European eel (Anguilla anguilla)-Vibrio vulnificus interaction in the gills: Role of the RtxA13 toxin.</title>
        <authorList>
            <person name="Callol A."/>
            <person name="Pajuelo D."/>
            <person name="Ebbesson L."/>
            <person name="Teles M."/>
            <person name="MacKenzie S."/>
            <person name="Amaro C."/>
        </authorList>
    </citation>
    <scope>NUCLEOTIDE SEQUENCE</scope>
</reference>
<sequence length="70" mass="7910">MYSFAPVSFSICEAICTESTSKSSGNCRATLLKELFFMKSQVFFISYISSRMSIFVLMFVPVSTDPWGAW</sequence>
<organism evidence="2">
    <name type="scientific">Anguilla anguilla</name>
    <name type="common">European freshwater eel</name>
    <name type="synonym">Muraena anguilla</name>
    <dbReference type="NCBI Taxonomy" id="7936"/>
    <lineage>
        <taxon>Eukaryota</taxon>
        <taxon>Metazoa</taxon>
        <taxon>Chordata</taxon>
        <taxon>Craniata</taxon>
        <taxon>Vertebrata</taxon>
        <taxon>Euteleostomi</taxon>
        <taxon>Actinopterygii</taxon>
        <taxon>Neopterygii</taxon>
        <taxon>Teleostei</taxon>
        <taxon>Anguilliformes</taxon>
        <taxon>Anguillidae</taxon>
        <taxon>Anguilla</taxon>
    </lineage>
</organism>
<evidence type="ECO:0000313" key="2">
    <source>
        <dbReference type="EMBL" id="JAH90813.1"/>
    </source>
</evidence>
<dbReference type="AlphaFoldDB" id="A0A0E9WMY4"/>
<dbReference type="EMBL" id="GBXM01017764">
    <property type="protein sequence ID" value="JAH90813.1"/>
    <property type="molecule type" value="Transcribed_RNA"/>
</dbReference>
<proteinExistence type="predicted"/>
<keyword evidence="1" id="KW-1133">Transmembrane helix</keyword>
<keyword evidence="1" id="KW-0812">Transmembrane</keyword>
<keyword evidence="1" id="KW-0472">Membrane</keyword>
<evidence type="ECO:0000256" key="1">
    <source>
        <dbReference type="SAM" id="Phobius"/>
    </source>
</evidence>